<proteinExistence type="predicted"/>
<dbReference type="InParanoid" id="G0MWP9"/>
<feature type="domain" description="Sdz-33 F-box" evidence="1">
    <location>
        <begin position="264"/>
        <end position="320"/>
    </location>
</feature>
<evidence type="ECO:0000313" key="2">
    <source>
        <dbReference type="EMBL" id="EGT46364.1"/>
    </source>
</evidence>
<reference evidence="3" key="1">
    <citation type="submission" date="2011-07" db="EMBL/GenBank/DDBJ databases">
        <authorList>
            <consortium name="Caenorhabditis brenneri Sequencing and Analysis Consortium"/>
            <person name="Wilson R.K."/>
        </authorList>
    </citation>
    <scope>NUCLEOTIDE SEQUENCE [LARGE SCALE GENOMIC DNA]</scope>
    <source>
        <strain evidence="3">PB2801</strain>
    </source>
</reference>
<dbReference type="Pfam" id="PF07735">
    <property type="entry name" value="FBA_2"/>
    <property type="match status" value="1"/>
</dbReference>
<dbReference type="InterPro" id="IPR053222">
    <property type="entry name" value="Zygotic_Embryogenesis-Asso"/>
</dbReference>
<dbReference type="PANTHER" id="PTHR22899">
    <property type="entry name" value="CYCLIN-RELATED F-BOX FAMILY"/>
    <property type="match status" value="1"/>
</dbReference>
<dbReference type="InterPro" id="IPR012885">
    <property type="entry name" value="F-box_Sdz-33"/>
</dbReference>
<evidence type="ECO:0000313" key="3">
    <source>
        <dbReference type="Proteomes" id="UP000008068"/>
    </source>
</evidence>
<dbReference type="PANTHER" id="PTHR22899:SF0">
    <property type="entry name" value="F-BOX ASSOCIATED DOMAIN-CONTAINING PROTEIN-RELATED"/>
    <property type="match status" value="1"/>
</dbReference>
<accession>G0MWP9</accession>
<gene>
    <name evidence="2" type="ORF">CAEBREN_10617</name>
</gene>
<dbReference type="HOGENOM" id="CLU_714184_0_0_1"/>
<protein>
    <recommendedName>
        <fullName evidence="1">Sdz-33 F-box domain-containing protein</fullName>
    </recommendedName>
</protein>
<name>G0MWP9_CAEBE</name>
<organism evidence="3">
    <name type="scientific">Caenorhabditis brenneri</name>
    <name type="common">Nematode worm</name>
    <dbReference type="NCBI Taxonomy" id="135651"/>
    <lineage>
        <taxon>Eukaryota</taxon>
        <taxon>Metazoa</taxon>
        <taxon>Ecdysozoa</taxon>
        <taxon>Nematoda</taxon>
        <taxon>Chromadorea</taxon>
        <taxon>Rhabditida</taxon>
        <taxon>Rhabditina</taxon>
        <taxon>Rhabditomorpha</taxon>
        <taxon>Rhabditoidea</taxon>
        <taxon>Rhabditidae</taxon>
        <taxon>Peloderinae</taxon>
        <taxon>Caenorhabditis</taxon>
    </lineage>
</organism>
<dbReference type="AlphaFoldDB" id="G0MWP9"/>
<dbReference type="Proteomes" id="UP000008068">
    <property type="component" value="Unassembled WGS sequence"/>
</dbReference>
<keyword evidence="3" id="KW-1185">Reference proteome</keyword>
<sequence>MAVFESLENYKERHRRLYDTWFHTHENKEVMIVYEKTADTLWEGDKQLRSHDYQTTIGTNCAFISSGKISMELRKVKDPKNNLISISLCSQRCHNATKWNLYKLKDWEIWVVADWNFEIILRKGEERRVILRVSFGKSLSERQNLGANVESCRIGNTLFRIAITQGYLTSYWPTARIGMFECGKYVADLFQKEIHTVQFNHKSTWLMELPSYIPQLSISKVVFDFFTLRDEQMSSVLRVLEQCSAEHLEIHGYFVNAPRLIRYGNFRTFCAMDTWMTVRHVTTLKCSHISLPVSLWNCVHVNKFLRRWIHRGMPKLEYFDVYILYDIHIEDILDGLDQFVLSKSSVRDRGNDNEWCTFHQLQIRSKNGSIASIDVNTSEKVFRMIVK</sequence>
<evidence type="ECO:0000259" key="1">
    <source>
        <dbReference type="Pfam" id="PF07735"/>
    </source>
</evidence>
<dbReference type="EMBL" id="GL379817">
    <property type="protein sequence ID" value="EGT46364.1"/>
    <property type="molecule type" value="Genomic_DNA"/>
</dbReference>